<keyword evidence="4" id="KW-1185">Reference proteome</keyword>
<evidence type="ECO:0000256" key="2">
    <source>
        <dbReference type="SAM" id="MobiDB-lite"/>
    </source>
</evidence>
<name>A0AAV1YA51_LUPLU</name>
<proteinExistence type="predicted"/>
<evidence type="ECO:0000256" key="1">
    <source>
        <dbReference type="SAM" id="Coils"/>
    </source>
</evidence>
<reference evidence="3 4" key="1">
    <citation type="submission" date="2024-03" db="EMBL/GenBank/DDBJ databases">
        <authorList>
            <person name="Martinez-Hernandez J."/>
        </authorList>
    </citation>
    <scope>NUCLEOTIDE SEQUENCE [LARGE SCALE GENOMIC DNA]</scope>
</reference>
<evidence type="ECO:0000313" key="3">
    <source>
        <dbReference type="EMBL" id="CAL0329954.1"/>
    </source>
</evidence>
<organism evidence="3 4">
    <name type="scientific">Lupinus luteus</name>
    <name type="common">European yellow lupine</name>
    <dbReference type="NCBI Taxonomy" id="3873"/>
    <lineage>
        <taxon>Eukaryota</taxon>
        <taxon>Viridiplantae</taxon>
        <taxon>Streptophyta</taxon>
        <taxon>Embryophyta</taxon>
        <taxon>Tracheophyta</taxon>
        <taxon>Spermatophyta</taxon>
        <taxon>Magnoliopsida</taxon>
        <taxon>eudicotyledons</taxon>
        <taxon>Gunneridae</taxon>
        <taxon>Pentapetalae</taxon>
        <taxon>rosids</taxon>
        <taxon>fabids</taxon>
        <taxon>Fabales</taxon>
        <taxon>Fabaceae</taxon>
        <taxon>Papilionoideae</taxon>
        <taxon>50 kb inversion clade</taxon>
        <taxon>genistoids sensu lato</taxon>
        <taxon>core genistoids</taxon>
        <taxon>Genisteae</taxon>
        <taxon>Lupinus</taxon>
    </lineage>
</organism>
<feature type="coiled-coil region" evidence="1">
    <location>
        <begin position="21"/>
        <end position="55"/>
    </location>
</feature>
<sequence length="129" mass="14721">MKGQTIPSMPPPIEPIGPSENELLKTQLKIADAKLEEARDKIEQTQLTIEKKDKIILALKRKKLALREAEMCYQSEKFRLNRTVKRKDAHIVDLKNQLKAQSHVAHKAQTKEGALEQELEGIKESEKQA</sequence>
<gene>
    <name evidence="3" type="ORF">LLUT_LOCUS31014</name>
</gene>
<feature type="region of interest" description="Disordered" evidence="2">
    <location>
        <begin position="102"/>
        <end position="129"/>
    </location>
</feature>
<dbReference type="Proteomes" id="UP001497480">
    <property type="component" value="Unassembled WGS sequence"/>
</dbReference>
<evidence type="ECO:0000313" key="4">
    <source>
        <dbReference type="Proteomes" id="UP001497480"/>
    </source>
</evidence>
<keyword evidence="1" id="KW-0175">Coiled coil</keyword>
<comment type="caution">
    <text evidence="3">The sequence shown here is derived from an EMBL/GenBank/DDBJ whole genome shotgun (WGS) entry which is preliminary data.</text>
</comment>
<feature type="compositionally biased region" description="Basic and acidic residues" evidence="2">
    <location>
        <begin position="109"/>
        <end position="129"/>
    </location>
</feature>
<protein>
    <submittedName>
        <fullName evidence="3">Uncharacterized protein</fullName>
    </submittedName>
</protein>
<dbReference type="AlphaFoldDB" id="A0AAV1YA51"/>
<dbReference type="EMBL" id="CAXHTB010000022">
    <property type="protein sequence ID" value="CAL0329954.1"/>
    <property type="molecule type" value="Genomic_DNA"/>
</dbReference>
<accession>A0AAV1YA51</accession>